<name>A0AB37CW32_ACINO</name>
<evidence type="ECO:0000313" key="3">
    <source>
        <dbReference type="Proteomes" id="UP000325778"/>
    </source>
</evidence>
<dbReference type="InterPro" id="IPR006528">
    <property type="entry name" value="Phage_head_morphogenesis_dom"/>
</dbReference>
<accession>A0AB37CW32</accession>
<dbReference type="PIRSF" id="PIRSF034565">
    <property type="entry name" value="UCP034565"/>
    <property type="match status" value="1"/>
</dbReference>
<protein>
    <submittedName>
        <fullName evidence="2">Phage head morphogenesis protein</fullName>
    </submittedName>
</protein>
<organism evidence="2 3">
    <name type="scientific">Acinetobacter nosocomialis</name>
    <dbReference type="NCBI Taxonomy" id="106654"/>
    <lineage>
        <taxon>Bacteria</taxon>
        <taxon>Pseudomonadati</taxon>
        <taxon>Pseudomonadota</taxon>
        <taxon>Gammaproteobacteria</taxon>
        <taxon>Moraxellales</taxon>
        <taxon>Moraxellaceae</taxon>
        <taxon>Acinetobacter</taxon>
        <taxon>Acinetobacter calcoaceticus/baumannii complex</taxon>
    </lineage>
</organism>
<dbReference type="NCBIfam" id="TIGR01641">
    <property type="entry name" value="phageSPP1_gp7"/>
    <property type="match status" value="1"/>
</dbReference>
<dbReference type="EMBL" id="CP045560">
    <property type="protein sequence ID" value="QGA44726.1"/>
    <property type="molecule type" value="Genomic_DNA"/>
</dbReference>
<sequence length="360" mass="40386">MDQITQQDLFNNLVQHQAYLYRLSSSEINSLLIQFDSLSNEMLSQLRDLLDELSEAEKSALMAGQYTTPALKEIRASIQAWQSSLLTTIPEAFTVSASALAVNEAMYQARILGEKIKEPNAKTLYSKIKKQPMSGGVLLDYLFNKIADDAKTRVEQVIRDGLSQSQTNQQIIHRIKGKKALNYQDGILEQSRSSISTMVRTARSHVSNQAMLDTYKVLDVSYVKFVATLDSRTSKQCASLDGAVYKADEPHPTPPLHPNCRSIILPVTNKEGTTIGKRPFNSKVGEAGEINTVDSNTSFKNWFDGQSVAFQQQWLGPSRYKLFKEGKYSLDKFVDPLTGQPFTLAELKKLDEEMFKRLGL</sequence>
<dbReference type="InterPro" id="IPR017029">
    <property type="entry name" value="Phage_head_put"/>
</dbReference>
<reference evidence="2 3" key="1">
    <citation type="journal article" date="2021" name="MSphere">
        <title>Complete Genome Sequencing of Acinetobacter baumannii AC1633 and Acinetobacter nosocomialis AC1530 Unveils a Large Multidrug-Resistant Plasmid Encoding the NDM-1 and OXA-58 Carbapenemases.</title>
        <authorList>
            <person name="Alattraqchi A.G."/>
            <person name="Mohd Rani F."/>
            <person name="A. Rahman N.I."/>
            <person name="Ismail S."/>
            <person name="Cleary D.W."/>
            <person name="Clarke S.C."/>
            <person name="Yeo C.C."/>
        </authorList>
    </citation>
    <scope>NUCLEOTIDE SEQUENCE [LARGE SCALE GENOMIC DNA]</scope>
    <source>
        <strain evidence="2 3">AC1530</strain>
    </source>
</reference>
<dbReference type="AlphaFoldDB" id="A0AB37CW32"/>
<dbReference type="Pfam" id="PF04233">
    <property type="entry name" value="Phage_Mu_F"/>
    <property type="match status" value="1"/>
</dbReference>
<evidence type="ECO:0000313" key="2">
    <source>
        <dbReference type="EMBL" id="QGA44726.1"/>
    </source>
</evidence>
<feature type="domain" description="Phage head morphogenesis" evidence="1">
    <location>
        <begin position="153"/>
        <end position="262"/>
    </location>
</feature>
<dbReference type="RefSeq" id="WP_002052626.1">
    <property type="nucleotide sequence ID" value="NZ_BKKR01000003.1"/>
</dbReference>
<evidence type="ECO:0000259" key="1">
    <source>
        <dbReference type="Pfam" id="PF04233"/>
    </source>
</evidence>
<proteinExistence type="predicted"/>
<gene>
    <name evidence="2" type="ORF">GD578_13245</name>
</gene>
<dbReference type="Proteomes" id="UP000325778">
    <property type="component" value="Chromosome"/>
</dbReference>